<evidence type="ECO:0000313" key="2">
    <source>
        <dbReference type="EMBL" id="PON75738.1"/>
    </source>
</evidence>
<proteinExistence type="predicted"/>
<dbReference type="AlphaFoldDB" id="A0A2P5DR26"/>
<organism evidence="2 3">
    <name type="scientific">Parasponia andersonii</name>
    <name type="common">Sponia andersonii</name>
    <dbReference type="NCBI Taxonomy" id="3476"/>
    <lineage>
        <taxon>Eukaryota</taxon>
        <taxon>Viridiplantae</taxon>
        <taxon>Streptophyta</taxon>
        <taxon>Embryophyta</taxon>
        <taxon>Tracheophyta</taxon>
        <taxon>Spermatophyta</taxon>
        <taxon>Magnoliopsida</taxon>
        <taxon>eudicotyledons</taxon>
        <taxon>Gunneridae</taxon>
        <taxon>Pentapetalae</taxon>
        <taxon>rosids</taxon>
        <taxon>fabids</taxon>
        <taxon>Rosales</taxon>
        <taxon>Cannabaceae</taxon>
        <taxon>Parasponia</taxon>
    </lineage>
</organism>
<accession>A0A2P5DR26</accession>
<protein>
    <submittedName>
        <fullName evidence="2">Uncharacterized protein</fullName>
    </submittedName>
</protein>
<dbReference type="EMBL" id="JXTB01000022">
    <property type="protein sequence ID" value="PON75738.1"/>
    <property type="molecule type" value="Genomic_DNA"/>
</dbReference>
<feature type="compositionally biased region" description="Basic and acidic residues" evidence="1">
    <location>
        <begin position="8"/>
        <end position="24"/>
    </location>
</feature>
<keyword evidence="3" id="KW-1185">Reference proteome</keyword>
<reference evidence="3" key="1">
    <citation type="submission" date="2016-06" db="EMBL/GenBank/DDBJ databases">
        <title>Parallel loss of symbiosis genes in relatives of nitrogen-fixing non-legume Parasponia.</title>
        <authorList>
            <person name="Van Velzen R."/>
            <person name="Holmer R."/>
            <person name="Bu F."/>
            <person name="Rutten L."/>
            <person name="Van Zeijl A."/>
            <person name="Liu W."/>
            <person name="Santuari L."/>
            <person name="Cao Q."/>
            <person name="Sharma T."/>
            <person name="Shen D."/>
            <person name="Roswanjaya Y."/>
            <person name="Wardhani T."/>
            <person name="Kalhor M.S."/>
            <person name="Jansen J."/>
            <person name="Van den Hoogen J."/>
            <person name="Gungor B."/>
            <person name="Hartog M."/>
            <person name="Hontelez J."/>
            <person name="Verver J."/>
            <person name="Yang W.-C."/>
            <person name="Schijlen E."/>
            <person name="Repin R."/>
            <person name="Schilthuizen M."/>
            <person name="Schranz E."/>
            <person name="Heidstra R."/>
            <person name="Miyata K."/>
            <person name="Fedorova E."/>
            <person name="Kohlen W."/>
            <person name="Bisseling T."/>
            <person name="Smit S."/>
            <person name="Geurts R."/>
        </authorList>
    </citation>
    <scope>NUCLEOTIDE SEQUENCE [LARGE SCALE GENOMIC DNA]</scope>
    <source>
        <strain evidence="3">cv. WU1-14</strain>
    </source>
</reference>
<evidence type="ECO:0000256" key="1">
    <source>
        <dbReference type="SAM" id="MobiDB-lite"/>
    </source>
</evidence>
<feature type="region of interest" description="Disordered" evidence="1">
    <location>
        <begin position="1"/>
        <end position="24"/>
    </location>
</feature>
<name>A0A2P5DR26_PARAD</name>
<dbReference type="OrthoDB" id="10591204at2759"/>
<gene>
    <name evidence="2" type="ORF">PanWU01x14_039980</name>
</gene>
<sequence>MGTTIAHGETESERERLRRRDHKIGLSDGQRRGYWVLGFEEKGCCNGERNISIEGGGGERREEKRKREREKKKKKKQQQQQQGWQKQSDTAWIDNGVREKRPIMRDYRRFGTMF</sequence>
<feature type="compositionally biased region" description="Low complexity" evidence="1">
    <location>
        <begin position="78"/>
        <end position="87"/>
    </location>
</feature>
<evidence type="ECO:0000313" key="3">
    <source>
        <dbReference type="Proteomes" id="UP000237105"/>
    </source>
</evidence>
<feature type="compositionally biased region" description="Basic residues" evidence="1">
    <location>
        <begin position="63"/>
        <end position="77"/>
    </location>
</feature>
<dbReference type="Proteomes" id="UP000237105">
    <property type="component" value="Unassembled WGS sequence"/>
</dbReference>
<comment type="caution">
    <text evidence="2">The sequence shown here is derived from an EMBL/GenBank/DDBJ whole genome shotgun (WGS) entry which is preliminary data.</text>
</comment>
<feature type="region of interest" description="Disordered" evidence="1">
    <location>
        <begin position="46"/>
        <end position="98"/>
    </location>
</feature>